<keyword evidence="2" id="KW-1185">Reference proteome</keyword>
<protein>
    <submittedName>
        <fullName evidence="1">Uncharacterized protein</fullName>
    </submittedName>
</protein>
<dbReference type="Proteomes" id="UP001224087">
    <property type="component" value="Segment"/>
</dbReference>
<organism evidence="1 2">
    <name type="scientific">Cedratvirus kamchatka</name>
    <dbReference type="NCBI Taxonomy" id="2716914"/>
    <lineage>
        <taxon>Viruses</taxon>
        <taxon>Pithoviruses</taxon>
        <taxon>Orthocedratvirinae</taxon>
        <taxon>Alphacedratvirus</taxon>
        <taxon>Alphacedratvirus rossiense</taxon>
    </lineage>
</organism>
<dbReference type="EMBL" id="MN873693">
    <property type="protein sequence ID" value="QIN54230.1"/>
    <property type="molecule type" value="Genomic_DNA"/>
</dbReference>
<proteinExistence type="predicted"/>
<sequence length="204" mass="24025">MLQVYSTILSLHEEPKELFGVCSLFTSVLSSKSFWKERHEREGLPFVDHNISPLRAYYLTKEFVSREVILEGHLSELPFFPSFAQGEEYYPRAIKFRREEVPQSINKFVKDFIFCYGMHGKVIHCYRSKKDQVDDRIGLYEKALQIKDPENPSLDVYASLYKVETDKYCFYLYLNLEGTLVLVEKTIVDTKQVLSFYLQVKTSR</sequence>
<evidence type="ECO:0000313" key="1">
    <source>
        <dbReference type="EMBL" id="QIN54230.1"/>
    </source>
</evidence>
<accession>A0A6G8MXP2</accession>
<reference evidence="1" key="1">
    <citation type="submission" date="2019-12" db="EMBL/GenBank/DDBJ databases">
        <title>The DNA Methylation Landscape of Giant Viruses.</title>
        <authorList>
            <person name="Jeudy S."/>
            <person name="Rigou S."/>
            <person name="Alempic J.-M."/>
            <person name="Claverie J.-M."/>
            <person name="Abergel C."/>
            <person name="Legendre M."/>
        </authorList>
    </citation>
    <scope>NUCLEOTIDE SEQUENCE</scope>
    <source>
        <strain evidence="1">P4</strain>
    </source>
</reference>
<evidence type="ECO:0000313" key="2">
    <source>
        <dbReference type="Proteomes" id="UP001224087"/>
    </source>
</evidence>
<gene>
    <name evidence="1" type="primary">ck105</name>
</gene>
<name>A0A6G8MXP2_9VIRU</name>